<dbReference type="Proteomes" id="UP000627292">
    <property type="component" value="Unassembled WGS sequence"/>
</dbReference>
<evidence type="ECO:0000313" key="3">
    <source>
        <dbReference type="Proteomes" id="UP000627292"/>
    </source>
</evidence>
<dbReference type="EMBL" id="BMIB01000001">
    <property type="protein sequence ID" value="GGH62121.1"/>
    <property type="molecule type" value="Genomic_DNA"/>
</dbReference>
<name>A0A917ISH7_9BACT</name>
<reference evidence="2" key="1">
    <citation type="journal article" date="2014" name="Int. J. Syst. Evol. Microbiol.">
        <title>Complete genome sequence of Corynebacterium casei LMG S-19264T (=DSM 44701T), isolated from a smear-ripened cheese.</title>
        <authorList>
            <consortium name="US DOE Joint Genome Institute (JGI-PGF)"/>
            <person name="Walter F."/>
            <person name="Albersmeier A."/>
            <person name="Kalinowski J."/>
            <person name="Ruckert C."/>
        </authorList>
    </citation>
    <scope>NUCLEOTIDE SEQUENCE</scope>
    <source>
        <strain evidence="2">CGMCC 1.15290</strain>
    </source>
</reference>
<reference evidence="2" key="2">
    <citation type="submission" date="2020-09" db="EMBL/GenBank/DDBJ databases">
        <authorList>
            <person name="Sun Q."/>
            <person name="Zhou Y."/>
        </authorList>
    </citation>
    <scope>NUCLEOTIDE SEQUENCE</scope>
    <source>
        <strain evidence="2">CGMCC 1.15290</strain>
    </source>
</reference>
<dbReference type="Gene3D" id="3.10.450.360">
    <property type="match status" value="1"/>
</dbReference>
<keyword evidence="1" id="KW-0732">Signal</keyword>
<organism evidence="2 3">
    <name type="scientific">Filimonas zeae</name>
    <dbReference type="NCBI Taxonomy" id="1737353"/>
    <lineage>
        <taxon>Bacteria</taxon>
        <taxon>Pseudomonadati</taxon>
        <taxon>Bacteroidota</taxon>
        <taxon>Chitinophagia</taxon>
        <taxon>Chitinophagales</taxon>
        <taxon>Chitinophagaceae</taxon>
        <taxon>Filimonas</taxon>
    </lineage>
</organism>
<gene>
    <name evidence="2" type="ORF">GCM10011379_11780</name>
</gene>
<proteinExistence type="predicted"/>
<protein>
    <recommendedName>
        <fullName evidence="4">Beta-lactamase-inhibitor-like PepSY-like domain-containing protein</fullName>
    </recommendedName>
</protein>
<evidence type="ECO:0008006" key="4">
    <source>
        <dbReference type="Google" id="ProtNLM"/>
    </source>
</evidence>
<evidence type="ECO:0000313" key="2">
    <source>
        <dbReference type="EMBL" id="GGH62121.1"/>
    </source>
</evidence>
<evidence type="ECO:0000256" key="1">
    <source>
        <dbReference type="SAM" id="SignalP"/>
    </source>
</evidence>
<feature type="signal peptide" evidence="1">
    <location>
        <begin position="1"/>
        <end position="20"/>
    </location>
</feature>
<keyword evidence="3" id="KW-1185">Reference proteome</keyword>
<comment type="caution">
    <text evidence="2">The sequence shown here is derived from an EMBL/GenBank/DDBJ whole genome shotgun (WGS) entry which is preliminary data.</text>
</comment>
<dbReference type="RefSeq" id="WP_188951039.1">
    <property type="nucleotide sequence ID" value="NZ_BMIB01000001.1"/>
</dbReference>
<feature type="chain" id="PRO_5037219007" description="Beta-lactamase-inhibitor-like PepSY-like domain-containing protein" evidence="1">
    <location>
        <begin position="21"/>
        <end position="146"/>
    </location>
</feature>
<accession>A0A917ISH7</accession>
<dbReference type="AlphaFoldDB" id="A0A917ISH7"/>
<sequence length="146" mass="16062">MKKLLIAAVLTIVVAATASAGSFVENAKLEALFKAAYPGATHVHYKTVGDLISVSFMLDHHAMQAFYDIEGEKVAVSKAILFSTLPMRGQEAIKTRYAGYTATEAIEMDSQMEGVCYYISLKNDTRKIVVRLSPNGDLELFKRIKP</sequence>
<dbReference type="SUPFAM" id="SSF160574">
    <property type="entry name" value="BT0923-like"/>
    <property type="match status" value="1"/>
</dbReference>